<dbReference type="RefSeq" id="WP_188041760.1">
    <property type="nucleotide sequence ID" value="NZ_JACVHF010000033.1"/>
</dbReference>
<keyword evidence="4" id="KW-1185">Reference proteome</keyword>
<dbReference type="PANTHER" id="PTHR31750">
    <property type="entry name" value="PROTEIN STAY-GREEN 1, CHLOROPLASTIC-RELATED"/>
    <property type="match status" value="1"/>
</dbReference>
<dbReference type="EMBL" id="JACVHF010000033">
    <property type="protein sequence ID" value="MBC9786339.1"/>
    <property type="molecule type" value="Genomic_DNA"/>
</dbReference>
<comment type="caution">
    <text evidence="3">The sequence shown here is derived from an EMBL/GenBank/DDBJ whole genome shotgun (WGS) entry which is preliminary data.</text>
</comment>
<evidence type="ECO:0000313" key="3">
    <source>
        <dbReference type="EMBL" id="MBC9786339.1"/>
    </source>
</evidence>
<feature type="domain" description="Staygreen protein" evidence="2">
    <location>
        <begin position="4"/>
        <end position="147"/>
    </location>
</feature>
<dbReference type="PANTHER" id="PTHR31750:SF4">
    <property type="entry name" value="LP06106P"/>
    <property type="match status" value="1"/>
</dbReference>
<accession>A0ABR7T8S5</accession>
<organism evidence="3 4">
    <name type="scientific">Heliobacterium chlorum</name>
    <dbReference type="NCBI Taxonomy" id="2698"/>
    <lineage>
        <taxon>Bacteria</taxon>
        <taxon>Bacillati</taxon>
        <taxon>Bacillota</taxon>
        <taxon>Clostridia</taxon>
        <taxon>Eubacteriales</taxon>
        <taxon>Heliobacteriaceae</taxon>
        <taxon>Heliobacterium</taxon>
    </lineage>
</organism>
<dbReference type="Proteomes" id="UP000617402">
    <property type="component" value="Unassembled WGS sequence"/>
</dbReference>
<proteinExistence type="predicted"/>
<dbReference type="InterPro" id="IPR024438">
    <property type="entry name" value="Staygreen"/>
</dbReference>
<protein>
    <submittedName>
        <fullName evidence="3">Staygreen family protein</fullName>
    </submittedName>
</protein>
<name>A0ABR7T8S5_HELCL</name>
<gene>
    <name evidence="3" type="ORF">H1S01_17920</name>
</gene>
<dbReference type="Pfam" id="PF12638">
    <property type="entry name" value="Staygreen"/>
    <property type="match status" value="1"/>
</dbReference>
<sequence length="158" mass="18475">MAGLNPEKLFIEYRSGVTATSPVIPRRYTLTHSDVTGDLFLTIAPEYAYDKITALRDEALAEWRIMDDRFILYIYLYVNGGMDKGASARRNYIFRRELPLVLQTIRYGDRQFFAMHPELDQAQVIVYFDSTHPEYRRLENWGTPADYSLFRKTSKITS</sequence>
<evidence type="ECO:0000256" key="1">
    <source>
        <dbReference type="ARBA" id="ARBA00022946"/>
    </source>
</evidence>
<evidence type="ECO:0000259" key="2">
    <source>
        <dbReference type="Pfam" id="PF12638"/>
    </source>
</evidence>
<evidence type="ECO:0000313" key="4">
    <source>
        <dbReference type="Proteomes" id="UP000617402"/>
    </source>
</evidence>
<reference evidence="3 4" key="1">
    <citation type="submission" date="2020-07" db="EMBL/GenBank/DDBJ databases">
        <title>Draft whole-genome sequence of Heliobacterium chlorum DSM 3682, type strain.</title>
        <authorList>
            <person name="Kyndt J.A."/>
            <person name="Meyer T.E."/>
            <person name="Imhoff J.F."/>
        </authorList>
    </citation>
    <scope>NUCLEOTIDE SEQUENCE [LARGE SCALE GENOMIC DNA]</scope>
    <source>
        <strain evidence="3 4">DSM 3682</strain>
    </source>
</reference>
<keyword evidence="1" id="KW-0809">Transit peptide</keyword>